<evidence type="ECO:0000313" key="2">
    <source>
        <dbReference type="Proteomes" id="UP001138802"/>
    </source>
</evidence>
<keyword evidence="2" id="KW-1185">Reference proteome</keyword>
<dbReference type="Proteomes" id="UP001138802">
    <property type="component" value="Unassembled WGS sequence"/>
</dbReference>
<gene>
    <name evidence="1" type="ORF">CKO25_19945</name>
</gene>
<accession>A0A9X0WLE1</accession>
<name>A0A9X0WLE1_9GAMM</name>
<comment type="caution">
    <text evidence="1">The sequence shown here is derived from an EMBL/GenBank/DDBJ whole genome shotgun (WGS) entry which is preliminary data.</text>
</comment>
<organism evidence="1 2">
    <name type="scientific">Thiocapsa imhoffii</name>
    <dbReference type="NCBI Taxonomy" id="382777"/>
    <lineage>
        <taxon>Bacteria</taxon>
        <taxon>Pseudomonadati</taxon>
        <taxon>Pseudomonadota</taxon>
        <taxon>Gammaproteobacteria</taxon>
        <taxon>Chromatiales</taxon>
        <taxon>Chromatiaceae</taxon>
        <taxon>Thiocapsa</taxon>
    </lineage>
</organism>
<sequence>MRTDAEIRSHGIQLLTNALGVVEAERFIALLNRERFDYTKWRQTQWPDENVASLAHRARGLREQTETNAD</sequence>
<proteinExistence type="predicted"/>
<dbReference type="EMBL" id="NRSD01000042">
    <property type="protein sequence ID" value="MBK1646859.1"/>
    <property type="molecule type" value="Genomic_DNA"/>
</dbReference>
<dbReference type="AlphaFoldDB" id="A0A9X0WLE1"/>
<evidence type="ECO:0000313" key="1">
    <source>
        <dbReference type="EMBL" id="MBK1646859.1"/>
    </source>
</evidence>
<protein>
    <submittedName>
        <fullName evidence="1">Uncharacterized protein</fullName>
    </submittedName>
</protein>
<reference evidence="1 2" key="1">
    <citation type="journal article" date="2020" name="Microorganisms">
        <title>Osmotic Adaptation and Compatible Solute Biosynthesis of Phototrophic Bacteria as Revealed from Genome Analyses.</title>
        <authorList>
            <person name="Imhoff J.F."/>
            <person name="Rahn T."/>
            <person name="Kunzel S."/>
            <person name="Keller A."/>
            <person name="Neulinger S.C."/>
        </authorList>
    </citation>
    <scope>NUCLEOTIDE SEQUENCE [LARGE SCALE GENOMIC DNA]</scope>
    <source>
        <strain evidence="1 2">DSM 21303</strain>
    </source>
</reference>
<dbReference type="RefSeq" id="WP_200389691.1">
    <property type="nucleotide sequence ID" value="NZ_NRSD01000042.1"/>
</dbReference>